<evidence type="ECO:0000313" key="2">
    <source>
        <dbReference type="EMBL" id="RXZ86692.1"/>
    </source>
</evidence>
<dbReference type="EMBL" id="SDPM01000004">
    <property type="protein sequence ID" value="RXZ86692.1"/>
    <property type="molecule type" value="Genomic_DNA"/>
</dbReference>
<name>A0A4Q2M9U2_9MICO</name>
<gene>
    <name evidence="1" type="ORF">BJ972_000895</name>
    <name evidence="2" type="ORF">ESP50_09935</name>
</gene>
<evidence type="ECO:0000313" key="3">
    <source>
        <dbReference type="Proteomes" id="UP000292686"/>
    </source>
</evidence>
<accession>A0A4Q2M9U2</accession>
<evidence type="ECO:0000313" key="1">
    <source>
        <dbReference type="EMBL" id="NYD66376.1"/>
    </source>
</evidence>
<proteinExistence type="predicted"/>
<reference evidence="1 4" key="2">
    <citation type="submission" date="2020-07" db="EMBL/GenBank/DDBJ databases">
        <title>Sequencing the genomes of 1000 actinobacteria strains.</title>
        <authorList>
            <person name="Klenk H.-P."/>
        </authorList>
    </citation>
    <scope>NUCLEOTIDE SEQUENCE [LARGE SCALE GENOMIC DNA]</scope>
    <source>
        <strain evidence="1 4">DSM 23870</strain>
    </source>
</reference>
<evidence type="ECO:0000313" key="4">
    <source>
        <dbReference type="Proteomes" id="UP000581087"/>
    </source>
</evidence>
<organism evidence="2 3">
    <name type="scientific">Agromyces atrinae</name>
    <dbReference type="NCBI Taxonomy" id="592376"/>
    <lineage>
        <taxon>Bacteria</taxon>
        <taxon>Bacillati</taxon>
        <taxon>Actinomycetota</taxon>
        <taxon>Actinomycetes</taxon>
        <taxon>Micrococcales</taxon>
        <taxon>Microbacteriaceae</taxon>
        <taxon>Agromyces</taxon>
    </lineage>
</organism>
<dbReference type="Proteomes" id="UP000581087">
    <property type="component" value="Unassembled WGS sequence"/>
</dbReference>
<dbReference type="EMBL" id="JACCBI010000001">
    <property type="protein sequence ID" value="NYD66376.1"/>
    <property type="molecule type" value="Genomic_DNA"/>
</dbReference>
<dbReference type="RefSeq" id="WP_129174627.1">
    <property type="nucleotide sequence ID" value="NZ_JACCBI010000001.1"/>
</dbReference>
<protein>
    <submittedName>
        <fullName evidence="2">Uncharacterized protein</fullName>
    </submittedName>
</protein>
<dbReference type="AlphaFoldDB" id="A0A4Q2M9U2"/>
<dbReference type="OrthoDB" id="1701659at2"/>
<sequence length="461" mass="50113">MSDTLANLAAGVKYFSDAATTRYLLEHYRDLPALISDKLDPEAAGRIRIVYGMASLKLPDLAPLTPTVRDSFVARNVYDITRQNLEAALGDAASLALDSIRASSDAVYGYMMENLGSYLAAVDGHANTNDSADTFTVTIEDVLKHDADRLDDVIAKASEASRISDLDDVPEAAWPALARSTRFPATFSNVTRYMTLVGSVDEDLARVLKLDGRIADADSASEEEKVALAESILASRPHLHSTVRVPLVASLGLDELLETSTIQAENGALFALLVKSNLVKDESDTYEHIENIDWQWREQFIAASSAFKNYMTPELVGDDLGNLLSSGNISKPIKLAVLDNASEYSQATDAAGRRELARFALANKRQLPLDVVEALPGARTSASTVIELLAPHLGEIDDARLFAILSALGTPYSQLTEVGRDQPKVSNTPSDQALLRSLHARGIVSTWDPHERPIVVNKRRK</sequence>
<comment type="caution">
    <text evidence="2">The sequence shown here is derived from an EMBL/GenBank/DDBJ whole genome shotgun (WGS) entry which is preliminary data.</text>
</comment>
<reference evidence="2 3" key="1">
    <citation type="submission" date="2019-01" db="EMBL/GenBank/DDBJ databases">
        <title>Agromyces.</title>
        <authorList>
            <person name="Li J."/>
        </authorList>
    </citation>
    <scope>NUCLEOTIDE SEQUENCE [LARGE SCALE GENOMIC DNA]</scope>
    <source>
        <strain evidence="2 3">DSM 23870</strain>
    </source>
</reference>
<dbReference type="Proteomes" id="UP000292686">
    <property type="component" value="Unassembled WGS sequence"/>
</dbReference>
<keyword evidence="3" id="KW-1185">Reference proteome</keyword>